<dbReference type="CDD" id="cd07067">
    <property type="entry name" value="HP_PGM_like"/>
    <property type="match status" value="1"/>
</dbReference>
<dbReference type="Proteomes" id="UP000608071">
    <property type="component" value="Unassembled WGS sequence"/>
</dbReference>
<evidence type="ECO:0000313" key="1">
    <source>
        <dbReference type="EMBL" id="MBD7971323.1"/>
    </source>
</evidence>
<reference evidence="1 2" key="1">
    <citation type="submission" date="2020-08" db="EMBL/GenBank/DDBJ databases">
        <title>A Genomic Blueprint of the Chicken Gut Microbiome.</title>
        <authorList>
            <person name="Gilroy R."/>
            <person name="Ravi A."/>
            <person name="Getino M."/>
            <person name="Pursley I."/>
            <person name="Horton D.L."/>
            <person name="Alikhan N.-F."/>
            <person name="Baker D."/>
            <person name="Gharbi K."/>
            <person name="Hall N."/>
            <person name="Watson M."/>
            <person name="Adriaenssens E.M."/>
            <person name="Foster-Nyarko E."/>
            <person name="Jarju S."/>
            <person name="Secka A."/>
            <person name="Antonio M."/>
            <person name="Oren A."/>
            <person name="Chaudhuri R."/>
            <person name="La Ragione R.M."/>
            <person name="Hildebrand F."/>
            <person name="Pallen M.J."/>
        </authorList>
    </citation>
    <scope>NUCLEOTIDE SEQUENCE [LARGE SCALE GENOMIC DNA]</scope>
    <source>
        <strain evidence="1 2">Sa2BVA9</strain>
    </source>
</reference>
<organism evidence="1 2">
    <name type="scientific">Paenibacillus gallinarum</name>
    <dbReference type="NCBI Taxonomy" id="2762232"/>
    <lineage>
        <taxon>Bacteria</taxon>
        <taxon>Bacillati</taxon>
        <taxon>Bacillota</taxon>
        <taxon>Bacilli</taxon>
        <taxon>Bacillales</taxon>
        <taxon>Paenibacillaceae</taxon>
        <taxon>Paenibacillus</taxon>
    </lineage>
</organism>
<gene>
    <name evidence="1" type="ORF">H9647_25005</name>
</gene>
<comment type="caution">
    <text evidence="1">The sequence shown here is derived from an EMBL/GenBank/DDBJ whole genome shotgun (WGS) entry which is preliminary data.</text>
</comment>
<dbReference type="SUPFAM" id="SSF53254">
    <property type="entry name" value="Phosphoglycerate mutase-like"/>
    <property type="match status" value="1"/>
</dbReference>
<dbReference type="Gene3D" id="3.40.50.1240">
    <property type="entry name" value="Phosphoglycerate mutase-like"/>
    <property type="match status" value="1"/>
</dbReference>
<dbReference type="InterPro" id="IPR013078">
    <property type="entry name" value="His_Pase_superF_clade-1"/>
</dbReference>
<dbReference type="PANTHER" id="PTHR48100">
    <property type="entry name" value="BROAD-SPECIFICITY PHOSPHATASE YOR283W-RELATED"/>
    <property type="match status" value="1"/>
</dbReference>
<keyword evidence="2" id="KW-1185">Reference proteome</keyword>
<dbReference type="SMART" id="SM00855">
    <property type="entry name" value="PGAM"/>
    <property type="match status" value="1"/>
</dbReference>
<dbReference type="InterPro" id="IPR029033">
    <property type="entry name" value="His_PPase_superfam"/>
</dbReference>
<dbReference type="PIRSF" id="PIRSF000709">
    <property type="entry name" value="6PFK_2-Ptase"/>
    <property type="match status" value="1"/>
</dbReference>
<dbReference type="Pfam" id="PF00300">
    <property type="entry name" value="His_Phos_1"/>
    <property type="match status" value="1"/>
</dbReference>
<dbReference type="PANTHER" id="PTHR48100:SF10">
    <property type="entry name" value="2-CARBOXY-D-ARABINITOL-1-PHOSPHATASE-RELATED"/>
    <property type="match status" value="1"/>
</dbReference>
<name>A0ABR8T6Y2_9BACL</name>
<dbReference type="InterPro" id="IPR050275">
    <property type="entry name" value="PGM_Phosphatase"/>
</dbReference>
<evidence type="ECO:0000313" key="2">
    <source>
        <dbReference type="Proteomes" id="UP000608071"/>
    </source>
</evidence>
<accession>A0ABR8T6Y2</accession>
<dbReference type="RefSeq" id="WP_191805135.1">
    <property type="nucleotide sequence ID" value="NZ_JACSQL010000027.1"/>
</dbReference>
<sequence length="203" mass="23550">MTIYFVRHGADDEGYRGGWSQRGLNVEGYRQSEKLGSYLKNNQSTYQIHRIVSSDLQRALDTANEIAKNLNLSVESNSEWRETNNGVIAGMPNEIVNERFPGLYFSSLRMEERYPEGESPKEYYLRIKETFKRLCEEQLTNNHLENVFIVTHGGVINVVYHILKNLEWTNKNKSFPASNTGIHKVEYSNGQWNVTVENFLEHL</sequence>
<dbReference type="EMBL" id="JACSQL010000027">
    <property type="protein sequence ID" value="MBD7971323.1"/>
    <property type="molecule type" value="Genomic_DNA"/>
</dbReference>
<protein>
    <submittedName>
        <fullName evidence="1">Histidine phosphatase family protein</fullName>
    </submittedName>
</protein>
<proteinExistence type="predicted"/>